<dbReference type="AlphaFoldDB" id="A0A1G5S162"/>
<name>A0A1G5S162_9FIRM</name>
<dbReference type="Proteomes" id="UP000199208">
    <property type="component" value="Unassembled WGS sequence"/>
</dbReference>
<comment type="similarity">
    <text evidence="1">Belongs to the UPF0311 family.</text>
</comment>
<dbReference type="OrthoDB" id="572332at2"/>
<dbReference type="STRING" id="1120920.SAMN03080599_02061"/>
<accession>A0A1G5S162</accession>
<organism evidence="2 3">
    <name type="scientific">Acidaminobacter hydrogenoformans DSM 2784</name>
    <dbReference type="NCBI Taxonomy" id="1120920"/>
    <lineage>
        <taxon>Bacteria</taxon>
        <taxon>Bacillati</taxon>
        <taxon>Bacillota</taxon>
        <taxon>Clostridia</taxon>
        <taxon>Peptostreptococcales</taxon>
        <taxon>Acidaminobacteraceae</taxon>
        <taxon>Acidaminobacter</taxon>
    </lineage>
</organism>
<protein>
    <recommendedName>
        <fullName evidence="1">UPF0311 protein SAMN03080599_02061</fullName>
    </recommendedName>
</protein>
<gene>
    <name evidence="2" type="ORF">SAMN03080599_02061</name>
</gene>
<evidence type="ECO:0000313" key="3">
    <source>
        <dbReference type="Proteomes" id="UP000199208"/>
    </source>
</evidence>
<keyword evidence="3" id="KW-1185">Reference proteome</keyword>
<dbReference type="Gene3D" id="2.40.160.20">
    <property type="match status" value="1"/>
</dbReference>
<evidence type="ECO:0000313" key="2">
    <source>
        <dbReference type="EMBL" id="SCZ80026.1"/>
    </source>
</evidence>
<reference evidence="2 3" key="1">
    <citation type="submission" date="2016-10" db="EMBL/GenBank/DDBJ databases">
        <authorList>
            <person name="de Groot N.N."/>
        </authorList>
    </citation>
    <scope>NUCLEOTIDE SEQUENCE [LARGE SCALE GENOMIC DNA]</scope>
    <source>
        <strain evidence="2 3">DSM 2784</strain>
    </source>
</reference>
<dbReference type="Pfam" id="PF11578">
    <property type="entry name" value="DUF3237"/>
    <property type="match status" value="1"/>
</dbReference>
<dbReference type="HAMAP" id="MF_00775">
    <property type="entry name" value="UPF0311"/>
    <property type="match status" value="1"/>
</dbReference>
<dbReference type="EMBL" id="FMWL01000010">
    <property type="protein sequence ID" value="SCZ80026.1"/>
    <property type="molecule type" value="Genomic_DNA"/>
</dbReference>
<dbReference type="PANTHER" id="PTHR37315">
    <property type="entry name" value="UPF0311 PROTEIN BLR7842"/>
    <property type="match status" value="1"/>
</dbReference>
<dbReference type="RefSeq" id="WP_092591180.1">
    <property type="nucleotide sequence ID" value="NZ_FMWL01000010.1"/>
</dbReference>
<sequence length="139" mass="15299">MMLETDLIMTLKVDIGAHQIVGDTVKGHLKVIPITGGSFEGPGMKGRVIPGGADWNSLIGGKLRHVFAKYTIETDDGELISIENEGYGEDTEPKPFIRTVPRFTVREGSPYDYLRSGVFVGSLKKGDGEFVEIQIFKLR</sequence>
<evidence type="ECO:0000256" key="1">
    <source>
        <dbReference type="HAMAP-Rule" id="MF_00775"/>
    </source>
</evidence>
<proteinExistence type="inferred from homology"/>
<dbReference type="InterPro" id="IPR020915">
    <property type="entry name" value="UPF0311"/>
</dbReference>
<dbReference type="PANTHER" id="PTHR37315:SF1">
    <property type="entry name" value="UPF0311 PROTEIN BLR7842"/>
    <property type="match status" value="1"/>
</dbReference>